<dbReference type="InterPro" id="IPR051215">
    <property type="entry name" value="GRE"/>
</dbReference>
<dbReference type="Pfam" id="PF02901">
    <property type="entry name" value="PFL-like"/>
    <property type="match status" value="1"/>
</dbReference>
<dbReference type="RefSeq" id="WP_018372608.1">
    <property type="nucleotide sequence ID" value="NZ_LT906439.1"/>
</dbReference>
<feature type="modified residue" description="Glycine radical" evidence="3">
    <location>
        <position position="757"/>
    </location>
</feature>
<dbReference type="GO" id="GO:0016740">
    <property type="term" value="F:transferase activity"/>
    <property type="evidence" value="ECO:0007669"/>
    <property type="project" value="UniProtKB-KW"/>
</dbReference>
<dbReference type="EC" id="4.1.1.83" evidence="6"/>
<organism evidence="6 7">
    <name type="scientific">Streptococcus merionis</name>
    <dbReference type="NCBI Taxonomy" id="400065"/>
    <lineage>
        <taxon>Bacteria</taxon>
        <taxon>Bacillati</taxon>
        <taxon>Bacillota</taxon>
        <taxon>Bacilli</taxon>
        <taxon>Lactobacillales</taxon>
        <taxon>Streptococcaceae</taxon>
        <taxon>Streptococcus</taxon>
    </lineage>
</organism>
<evidence type="ECO:0000259" key="5">
    <source>
        <dbReference type="PROSITE" id="PS51554"/>
    </source>
</evidence>
<dbReference type="NCBIfam" id="TIGR01774">
    <property type="entry name" value="PFL2-3"/>
    <property type="match status" value="1"/>
</dbReference>
<evidence type="ECO:0000256" key="3">
    <source>
        <dbReference type="PROSITE-ProRule" id="PRU00493"/>
    </source>
</evidence>
<evidence type="ECO:0000313" key="7">
    <source>
        <dbReference type="Proteomes" id="UP000215185"/>
    </source>
</evidence>
<keyword evidence="7" id="KW-1185">Reference proteome</keyword>
<dbReference type="PANTHER" id="PTHR43641">
    <property type="entry name" value="FORMATE ACETYLTRANSFERASE 3-RELATED"/>
    <property type="match status" value="1"/>
</dbReference>
<dbReference type="AlphaFoldDB" id="A0A239SQG5"/>
<dbReference type="Gene3D" id="3.20.70.20">
    <property type="match status" value="1"/>
</dbReference>
<keyword evidence="1 3" id="KW-0556">Organic radical</keyword>
<feature type="domain" description="PFL" evidence="5">
    <location>
        <begin position="21"/>
        <end position="653"/>
    </location>
</feature>
<dbReference type="SUPFAM" id="SSF51998">
    <property type="entry name" value="PFL-like glycyl radical enzymes"/>
    <property type="match status" value="1"/>
</dbReference>
<dbReference type="InterPro" id="IPR001150">
    <property type="entry name" value="Gly_radical"/>
</dbReference>
<dbReference type="PANTHER" id="PTHR43641:SF3">
    <property type="entry name" value="DEHYDRATASE PFLD-RELATED"/>
    <property type="match status" value="1"/>
</dbReference>
<sequence length="781" mass="88753">MAAGVIDKTQNIANVVLNGNPRIQLMKDNLFKEERQISLERALLYTESYKATEGEPVIIRRAKATAHIMDHVEISIREGELLVGNRTVRPRSGILSPEMDPYWIMKEIDTIATRPQDQFVFTEEDKKVYIEQLYPFWKEHSMKDFINSELTDDIKAALKDEAFKLNQTDKGQGHIIMDFPAILNHGIQYYIDHLAEKMEENPDNNFFKAGQIIFQAMKRHFIRYARLARQMSENEEAQRSSELLNMAEICEKLSTEKPATFYEALQLLWMTSIIGQYESNASSLSLGRMDQYLYPFYRYSLEYGESEELMYEVLGDFYIKTNDVVLLRSQSSAKCFAGFPTGYTVALGGLDKYGHTAVNPLSYVMLDIYHEILLPQPNLSVRMNEVIPRKFLLKTCETIRLGTGIPQLFNDEVCVPAFLSKGVSLEDARDYGTVGCVEISIPGRTYGLHDIALFNLLRIMELSMYELRDKEDLTYNELLKSIEQKIDYYVDLVVKGSNIVDLGHRHYAPTPFLSVLIKDCIENGKDVTEGGARYNFSGVQGIGEANLSDSMYVIKKMVFENKEMSFSELVKALEMNYEGKYAVLQKHVIQDFEKYGNDDDEVDEIALKVFTHYAKELEKYANVRGGKFIPGAYTVSAHIPLGEAVGATPDGRRAHEQLADGGLSPMVGRDHLGPTAVLKSVSKLDNYLTVNGSLLNVKFQPNTLKGIQGLNKFADFLMAYTKLKIQHIQFNVQSKETLLDAQKHPEKYTGLLVRVAGYSAFFVDLNKQIQDDIIARVEHTL</sequence>
<dbReference type="PROSITE" id="PS51554">
    <property type="entry name" value="PFL"/>
    <property type="match status" value="1"/>
</dbReference>
<dbReference type="STRING" id="1123308.GCA_000380085_00055"/>
<dbReference type="GO" id="GO:0043722">
    <property type="term" value="F:4-hydroxyphenylacetate decarboxylase activity"/>
    <property type="evidence" value="ECO:0007669"/>
    <property type="project" value="UniProtKB-EC"/>
</dbReference>
<evidence type="ECO:0000259" key="4">
    <source>
        <dbReference type="PROSITE" id="PS51149"/>
    </source>
</evidence>
<dbReference type="GO" id="GO:0005829">
    <property type="term" value="C:cytosol"/>
    <property type="evidence" value="ECO:0007669"/>
    <property type="project" value="TreeGrafter"/>
</dbReference>
<evidence type="ECO:0000256" key="1">
    <source>
        <dbReference type="ARBA" id="ARBA00022818"/>
    </source>
</evidence>
<dbReference type="PROSITE" id="PS51149">
    <property type="entry name" value="GLY_RADICAL_2"/>
    <property type="match status" value="1"/>
</dbReference>
<accession>A0A239SQG5</accession>
<dbReference type="eggNOG" id="COG1882">
    <property type="taxonomic scope" value="Bacteria"/>
</dbReference>
<dbReference type="Pfam" id="PF01228">
    <property type="entry name" value="Gly_radical"/>
    <property type="match status" value="1"/>
</dbReference>
<feature type="domain" description="Glycine radical" evidence="4">
    <location>
        <begin position="661"/>
        <end position="781"/>
    </location>
</feature>
<dbReference type="KEGG" id="smen:SAMEA4412692_0712"/>
<keyword evidence="6" id="KW-0808">Transferase</keyword>
<gene>
    <name evidence="6" type="primary">pflD</name>
    <name evidence="6" type="ORF">SAMEA4412692_00712</name>
</gene>
<dbReference type="NCBIfam" id="NF007437">
    <property type="entry name" value="PRK09983.1"/>
    <property type="match status" value="1"/>
</dbReference>
<dbReference type="OrthoDB" id="9803969at2"/>
<dbReference type="EMBL" id="LT906439">
    <property type="protein sequence ID" value="SNU87606.1"/>
    <property type="molecule type" value="Genomic_DNA"/>
</dbReference>
<protein>
    <submittedName>
        <fullName evidence="6">Formate acetyltransferase</fullName>
        <ecNumber evidence="6">4.1.1.83</ecNumber>
    </submittedName>
</protein>
<dbReference type="InterPro" id="IPR004184">
    <property type="entry name" value="PFL_dom"/>
</dbReference>
<name>A0A239SQG5_9STRE</name>
<dbReference type="Proteomes" id="UP000215185">
    <property type="component" value="Chromosome 1"/>
</dbReference>
<evidence type="ECO:0000313" key="6">
    <source>
        <dbReference type="EMBL" id="SNU87606.1"/>
    </source>
</evidence>
<proteinExistence type="predicted"/>
<keyword evidence="2 6" id="KW-0456">Lyase</keyword>
<dbReference type="InterPro" id="IPR010098">
    <property type="entry name" value="PFL2/GDeHydtase_fam"/>
</dbReference>
<reference evidence="6 7" key="1">
    <citation type="submission" date="2017-06" db="EMBL/GenBank/DDBJ databases">
        <authorList>
            <consortium name="Pathogen Informatics"/>
        </authorList>
    </citation>
    <scope>NUCLEOTIDE SEQUENCE [LARGE SCALE GENOMIC DNA]</scope>
    <source>
        <strain evidence="6 7">NCTC13788</strain>
    </source>
</reference>
<evidence type="ECO:0000256" key="2">
    <source>
        <dbReference type="ARBA" id="ARBA00023239"/>
    </source>
</evidence>